<evidence type="ECO:0000313" key="3">
    <source>
        <dbReference type="Proteomes" id="UP000245765"/>
    </source>
</evidence>
<dbReference type="AlphaFoldDB" id="A0A317FBY2"/>
<organism evidence="2 3">
    <name type="scientific">Falsiroseomonas bella</name>
    <dbReference type="NCBI Taxonomy" id="2184016"/>
    <lineage>
        <taxon>Bacteria</taxon>
        <taxon>Pseudomonadati</taxon>
        <taxon>Pseudomonadota</taxon>
        <taxon>Alphaproteobacteria</taxon>
        <taxon>Acetobacterales</taxon>
        <taxon>Roseomonadaceae</taxon>
        <taxon>Falsiroseomonas</taxon>
    </lineage>
</organism>
<proteinExistence type="predicted"/>
<gene>
    <name evidence="2" type="ORF">DFH01_15780</name>
</gene>
<dbReference type="RefSeq" id="WP_109871394.1">
    <property type="nucleotide sequence ID" value="NZ_QGNA01000003.1"/>
</dbReference>
<name>A0A317FBY2_9PROT</name>
<dbReference type="Proteomes" id="UP000245765">
    <property type="component" value="Unassembled WGS sequence"/>
</dbReference>
<feature type="coiled-coil region" evidence="1">
    <location>
        <begin position="67"/>
        <end position="94"/>
    </location>
</feature>
<keyword evidence="1" id="KW-0175">Coiled coil</keyword>
<evidence type="ECO:0000313" key="2">
    <source>
        <dbReference type="EMBL" id="PWS36601.1"/>
    </source>
</evidence>
<sequence length="131" mass="13699">MMDAVMQAAQRLMEALRAENEALARLDLAAAGELAGGKRQAADAFAAAFAAAQKLGTRAEGGERARAEEVAARLRDLTAENRRLLERAIALQSRVIETIAGAARPPGPGTYGARGRMKEGRGAAVSVLSRA</sequence>
<keyword evidence="3" id="KW-1185">Reference proteome</keyword>
<dbReference type="OrthoDB" id="7284147at2"/>
<protein>
    <recommendedName>
        <fullName evidence="4">Flagellar protein FlgN</fullName>
    </recommendedName>
</protein>
<evidence type="ECO:0000256" key="1">
    <source>
        <dbReference type="SAM" id="Coils"/>
    </source>
</evidence>
<reference evidence="3" key="1">
    <citation type="submission" date="2018-05" db="EMBL/GenBank/DDBJ databases">
        <authorList>
            <person name="Du Z."/>
            <person name="Wang X."/>
        </authorList>
    </citation>
    <scope>NUCLEOTIDE SEQUENCE [LARGE SCALE GENOMIC DNA]</scope>
    <source>
        <strain evidence="3">CQN31</strain>
    </source>
</reference>
<comment type="caution">
    <text evidence="2">The sequence shown here is derived from an EMBL/GenBank/DDBJ whole genome shotgun (WGS) entry which is preliminary data.</text>
</comment>
<accession>A0A317FBY2</accession>
<dbReference type="EMBL" id="QGNA01000003">
    <property type="protein sequence ID" value="PWS36601.1"/>
    <property type="molecule type" value="Genomic_DNA"/>
</dbReference>
<evidence type="ECO:0008006" key="4">
    <source>
        <dbReference type="Google" id="ProtNLM"/>
    </source>
</evidence>